<proteinExistence type="predicted"/>
<dbReference type="GO" id="GO:0016887">
    <property type="term" value="F:ATP hydrolysis activity"/>
    <property type="evidence" value="ECO:0007669"/>
    <property type="project" value="InterPro"/>
</dbReference>
<evidence type="ECO:0000259" key="1">
    <source>
        <dbReference type="Pfam" id="PF13304"/>
    </source>
</evidence>
<dbReference type="GO" id="GO:0005524">
    <property type="term" value="F:ATP binding"/>
    <property type="evidence" value="ECO:0007669"/>
    <property type="project" value="InterPro"/>
</dbReference>
<feature type="domain" description="ATPase AAA-type core" evidence="1">
    <location>
        <begin position="50"/>
        <end position="372"/>
    </location>
</feature>
<dbReference type="Gene3D" id="3.40.50.300">
    <property type="entry name" value="P-loop containing nucleotide triphosphate hydrolases"/>
    <property type="match status" value="1"/>
</dbReference>
<dbReference type="Proteomes" id="UP000238180">
    <property type="component" value="Unassembled WGS sequence"/>
</dbReference>
<dbReference type="RefSeq" id="WP_105196385.1">
    <property type="nucleotide sequence ID" value="NZ_OLKH01000102.1"/>
</dbReference>
<dbReference type="PANTHER" id="PTHR40396:SF1">
    <property type="entry name" value="ATPASE AAA-TYPE CORE DOMAIN-CONTAINING PROTEIN"/>
    <property type="match status" value="1"/>
</dbReference>
<dbReference type="EMBL" id="OLKH01000102">
    <property type="protein sequence ID" value="SPE77784.1"/>
    <property type="molecule type" value="Genomic_DNA"/>
</dbReference>
<gene>
    <name evidence="2" type="ORF">FLACOL_01792</name>
</gene>
<dbReference type="AlphaFoldDB" id="A0A2N9PBR0"/>
<evidence type="ECO:0000313" key="3">
    <source>
        <dbReference type="Proteomes" id="UP000238180"/>
    </source>
</evidence>
<dbReference type="InterPro" id="IPR003959">
    <property type="entry name" value="ATPase_AAA_core"/>
</dbReference>
<dbReference type="InterPro" id="IPR027417">
    <property type="entry name" value="P-loop_NTPase"/>
</dbReference>
<organism evidence="2 3">
    <name type="scientific">Flavobacterium columnare</name>
    <dbReference type="NCBI Taxonomy" id="996"/>
    <lineage>
        <taxon>Bacteria</taxon>
        <taxon>Pseudomonadati</taxon>
        <taxon>Bacteroidota</taxon>
        <taxon>Flavobacteriia</taxon>
        <taxon>Flavobacteriales</taxon>
        <taxon>Flavobacteriaceae</taxon>
        <taxon>Flavobacterium</taxon>
    </lineage>
</organism>
<protein>
    <recommendedName>
        <fullName evidence="1">ATPase AAA-type core domain-containing protein</fullName>
    </recommendedName>
</protein>
<evidence type="ECO:0000313" key="2">
    <source>
        <dbReference type="EMBL" id="SPE77784.1"/>
    </source>
</evidence>
<dbReference type="Pfam" id="PF13304">
    <property type="entry name" value="AAA_21"/>
    <property type="match status" value="1"/>
</dbReference>
<accession>A0A2N9PBR0</accession>
<name>A0A2N9PBR0_9FLAO</name>
<reference evidence="2 3" key="1">
    <citation type="submission" date="2018-02" db="EMBL/GenBank/DDBJ databases">
        <authorList>
            <person name="Cohen D.B."/>
            <person name="Kent A.D."/>
        </authorList>
    </citation>
    <scope>NUCLEOTIDE SEQUENCE [LARGE SCALE GENOMIC DNA]</scope>
    <source>
        <strain evidence="2">CIP109753</strain>
    </source>
</reference>
<dbReference type="SUPFAM" id="SSF52540">
    <property type="entry name" value="P-loop containing nucleoside triphosphate hydrolases"/>
    <property type="match status" value="1"/>
</dbReference>
<sequence>MLVQFSVRNFKTFKDKVTLSLVASNYDKSDLEESNVFEIKNYPHRLLKSAVVYGANASGKTKMIDALAFMRWFVINSSTKTQEGDLIEIDTFRLNTETENASSEFEIIFLCKDTQVRYGFEVTKVGVVAEWLFQKKLTKKPKEIELFYREGINKDFHSSFKKIEILHEQGDIIRDNVLILSLANQFKVKEANDIVAFFKSIGFLLGNEPHRYEEFSLSQIFEKSNLGLNIIETLRRFDIGIFDLNVNEKNIESDIRLPKDVKNKLSELQKKDNKMVFLETQSLHKKYDSDYNFVSNEYFDFDELESAGTQKLLAVLGPIFESLESGDVLFIDELDSRLHPNIVSFLIELFNSKSTNPNNAQLIFNTHNTNLLHKSLFRRDQVWFMQKNRYGEAKIFSLADFKVRKEENFEEKYLEGKYGGIPFLEDISDLFNK</sequence>
<dbReference type="PANTHER" id="PTHR40396">
    <property type="entry name" value="ATPASE-LIKE PROTEIN"/>
    <property type="match status" value="1"/>
</dbReference>